<dbReference type="SMART" id="SM00298">
    <property type="entry name" value="CHROMO"/>
    <property type="match status" value="1"/>
</dbReference>
<dbReference type="Pfam" id="PF00385">
    <property type="entry name" value="Chromo"/>
    <property type="match status" value="1"/>
</dbReference>
<dbReference type="PROSITE" id="PS00598">
    <property type="entry name" value="CHROMO_1"/>
    <property type="match status" value="1"/>
</dbReference>
<dbReference type="InterPro" id="IPR008251">
    <property type="entry name" value="Chromo_shadow_dom"/>
</dbReference>
<evidence type="ECO:0000256" key="3">
    <source>
        <dbReference type="ARBA" id="ARBA00023242"/>
    </source>
</evidence>
<evidence type="ECO:0000256" key="2">
    <source>
        <dbReference type="ARBA" id="ARBA00011353"/>
    </source>
</evidence>
<dbReference type="STRING" id="42251.A0A2T6ZAZ9"/>
<dbReference type="InterPro" id="IPR023779">
    <property type="entry name" value="Chromodomain_CS"/>
</dbReference>
<proteinExistence type="predicted"/>
<name>A0A2T6ZAZ9_TUBBO</name>
<evidence type="ECO:0000259" key="5">
    <source>
        <dbReference type="PROSITE" id="PS50013"/>
    </source>
</evidence>
<dbReference type="GO" id="GO:0000792">
    <property type="term" value="C:heterochromatin"/>
    <property type="evidence" value="ECO:0007669"/>
    <property type="project" value="UniProtKB-ARBA"/>
</dbReference>
<dbReference type="Pfam" id="PF01393">
    <property type="entry name" value="Chromo_shadow"/>
    <property type="match status" value="1"/>
</dbReference>
<dbReference type="InterPro" id="IPR023780">
    <property type="entry name" value="Chromo_domain"/>
</dbReference>
<keyword evidence="3" id="KW-0539">Nucleus</keyword>
<dbReference type="GO" id="GO:0005634">
    <property type="term" value="C:nucleus"/>
    <property type="evidence" value="ECO:0007669"/>
    <property type="project" value="UniProtKB-SubCell"/>
</dbReference>
<organism evidence="6 7">
    <name type="scientific">Tuber borchii</name>
    <name type="common">White truffle</name>
    <dbReference type="NCBI Taxonomy" id="42251"/>
    <lineage>
        <taxon>Eukaryota</taxon>
        <taxon>Fungi</taxon>
        <taxon>Dikarya</taxon>
        <taxon>Ascomycota</taxon>
        <taxon>Pezizomycotina</taxon>
        <taxon>Pezizomycetes</taxon>
        <taxon>Pezizales</taxon>
        <taxon>Tuberaceae</taxon>
        <taxon>Tuber</taxon>
    </lineage>
</organism>
<dbReference type="OrthoDB" id="433924at2759"/>
<feature type="compositionally biased region" description="Polar residues" evidence="4">
    <location>
        <begin position="137"/>
        <end position="149"/>
    </location>
</feature>
<dbReference type="SUPFAM" id="SSF54160">
    <property type="entry name" value="Chromo domain-like"/>
    <property type="match status" value="2"/>
</dbReference>
<gene>
    <name evidence="6" type="ORF">B9Z19DRAFT_1137098</name>
</gene>
<protein>
    <recommendedName>
        <fullName evidence="5">Chromo domain-containing protein</fullName>
    </recommendedName>
</protein>
<dbReference type="CDD" id="cd00024">
    <property type="entry name" value="CD_CSD"/>
    <property type="match status" value="1"/>
</dbReference>
<dbReference type="PROSITE" id="PS50013">
    <property type="entry name" value="CHROMO_2"/>
    <property type="match status" value="1"/>
</dbReference>
<feature type="region of interest" description="Disordered" evidence="4">
    <location>
        <begin position="108"/>
        <end position="162"/>
    </location>
</feature>
<feature type="domain" description="Chromo" evidence="5">
    <location>
        <begin position="49"/>
        <end position="109"/>
    </location>
</feature>
<reference evidence="6 7" key="1">
    <citation type="submission" date="2017-04" db="EMBL/GenBank/DDBJ databases">
        <title>Draft genome sequence of Tuber borchii Vittad., a whitish edible truffle.</title>
        <authorList>
            <consortium name="DOE Joint Genome Institute"/>
            <person name="Murat C."/>
            <person name="Kuo A."/>
            <person name="Barry K.W."/>
            <person name="Clum A."/>
            <person name="Dockter R.B."/>
            <person name="Fauchery L."/>
            <person name="Iotti M."/>
            <person name="Kohler A."/>
            <person name="Labutti K."/>
            <person name="Lindquist E.A."/>
            <person name="Lipzen A."/>
            <person name="Ohm R.A."/>
            <person name="Wang M."/>
            <person name="Grigoriev I.V."/>
            <person name="Zambonelli A."/>
            <person name="Martin F.M."/>
        </authorList>
    </citation>
    <scope>NUCLEOTIDE SEQUENCE [LARGE SCALE GENOMIC DNA]</scope>
    <source>
        <strain evidence="6 7">Tbo3840</strain>
    </source>
</reference>
<dbReference type="PANTHER" id="PTHR22812">
    <property type="entry name" value="CHROMOBOX PROTEIN"/>
    <property type="match status" value="1"/>
</dbReference>
<dbReference type="EMBL" id="NESQ01000492">
    <property type="protein sequence ID" value="PUU72649.1"/>
    <property type="molecule type" value="Genomic_DNA"/>
</dbReference>
<comment type="subcellular location">
    <subcellularLocation>
        <location evidence="1">Nucleus</location>
    </subcellularLocation>
</comment>
<sequence length="225" mass="24829">MPPQIVTSDSDSDGDIIAAKATTNDVDVASVASDNEEAAAEAAEDEEEYIVEGIKSHRYEGEQLFLLVKWKGYERKSDMTWEPEENCEGAKEILQQYYTSIGGRPTFESSPALKGKRSRTSLGSTPAASKAVKRAKTSTPAATNKNGNESPPADGDAWNPPKGSWEGEITCIDTIEKTEKGLVCYVQWNNGRKSQHEIGTVYRKCPQIMLRFYEQHLVFKESGSL</sequence>
<dbReference type="Proteomes" id="UP000244722">
    <property type="component" value="Unassembled WGS sequence"/>
</dbReference>
<evidence type="ECO:0000313" key="7">
    <source>
        <dbReference type="Proteomes" id="UP000244722"/>
    </source>
</evidence>
<evidence type="ECO:0000256" key="1">
    <source>
        <dbReference type="ARBA" id="ARBA00004123"/>
    </source>
</evidence>
<comment type="subunit">
    <text evidence="2">Component of the NuA4 histone acetyltransferase complex.</text>
</comment>
<dbReference type="GO" id="GO:0006338">
    <property type="term" value="P:chromatin remodeling"/>
    <property type="evidence" value="ECO:0007669"/>
    <property type="project" value="UniProtKB-ARBA"/>
</dbReference>
<evidence type="ECO:0000256" key="4">
    <source>
        <dbReference type="SAM" id="MobiDB-lite"/>
    </source>
</evidence>
<dbReference type="AlphaFoldDB" id="A0A2T6ZAZ9"/>
<dbReference type="Gene3D" id="2.40.50.40">
    <property type="match status" value="2"/>
</dbReference>
<accession>A0A2T6ZAZ9</accession>
<dbReference type="InterPro" id="IPR000953">
    <property type="entry name" value="Chromo/chromo_shadow_dom"/>
</dbReference>
<evidence type="ECO:0000313" key="6">
    <source>
        <dbReference type="EMBL" id="PUU72649.1"/>
    </source>
</evidence>
<keyword evidence="7" id="KW-1185">Reference proteome</keyword>
<comment type="caution">
    <text evidence="6">The sequence shown here is derived from an EMBL/GenBank/DDBJ whole genome shotgun (WGS) entry which is preliminary data.</text>
</comment>
<dbReference type="InterPro" id="IPR051219">
    <property type="entry name" value="Heterochromatin_chromo-domain"/>
</dbReference>
<dbReference type="SMART" id="SM00300">
    <property type="entry name" value="ChSh"/>
    <property type="match status" value="1"/>
</dbReference>
<dbReference type="InterPro" id="IPR016197">
    <property type="entry name" value="Chromo-like_dom_sf"/>
</dbReference>